<keyword evidence="8" id="KW-1185">Reference proteome</keyword>
<evidence type="ECO:0000259" key="6">
    <source>
        <dbReference type="PROSITE" id="PS50966"/>
    </source>
</evidence>
<accession>A0A6D2HK99</accession>
<dbReference type="Pfam" id="PF04434">
    <property type="entry name" value="SWIM"/>
    <property type="match status" value="1"/>
</dbReference>
<dbReference type="SMART" id="SM00575">
    <property type="entry name" value="ZnF_PMZ"/>
    <property type="match status" value="1"/>
</dbReference>
<feature type="region of interest" description="Disordered" evidence="5">
    <location>
        <begin position="93"/>
        <end position="150"/>
    </location>
</feature>
<dbReference type="EMBL" id="CACVBM020000144">
    <property type="protein sequence ID" value="CAA7015040.1"/>
    <property type="molecule type" value="Genomic_DNA"/>
</dbReference>
<sequence>MVVKVNEHNYEVKTPMGMSFHVDLQMRTCTCEEWTLMKIPCSHAVGAPIRVDLPVHTRCDPASSTFYWKLAYHDSIIPVPDLSNLYSVPDDIATMQIPPPKTQRPPGRPKRSRYLSSGEVKELRDRRRSRGGNVRATMAPGITGHHMAKT</sequence>
<dbReference type="Proteomes" id="UP000467841">
    <property type="component" value="Unassembled WGS sequence"/>
</dbReference>
<organism evidence="7 8">
    <name type="scientific">Microthlaspi erraticum</name>
    <dbReference type="NCBI Taxonomy" id="1685480"/>
    <lineage>
        <taxon>Eukaryota</taxon>
        <taxon>Viridiplantae</taxon>
        <taxon>Streptophyta</taxon>
        <taxon>Embryophyta</taxon>
        <taxon>Tracheophyta</taxon>
        <taxon>Spermatophyta</taxon>
        <taxon>Magnoliopsida</taxon>
        <taxon>eudicotyledons</taxon>
        <taxon>Gunneridae</taxon>
        <taxon>Pentapetalae</taxon>
        <taxon>rosids</taxon>
        <taxon>malvids</taxon>
        <taxon>Brassicales</taxon>
        <taxon>Brassicaceae</taxon>
        <taxon>Coluteocarpeae</taxon>
        <taxon>Microthlaspi</taxon>
    </lineage>
</organism>
<dbReference type="OrthoDB" id="1109059at2759"/>
<dbReference type="InterPro" id="IPR007527">
    <property type="entry name" value="Znf_SWIM"/>
</dbReference>
<evidence type="ECO:0000256" key="3">
    <source>
        <dbReference type="ARBA" id="ARBA00022833"/>
    </source>
</evidence>
<feature type="domain" description="SWIM-type" evidence="6">
    <location>
        <begin position="20"/>
        <end position="52"/>
    </location>
</feature>
<keyword evidence="1" id="KW-0479">Metal-binding</keyword>
<evidence type="ECO:0000313" key="7">
    <source>
        <dbReference type="EMBL" id="CAA7015040.1"/>
    </source>
</evidence>
<evidence type="ECO:0000313" key="8">
    <source>
        <dbReference type="Proteomes" id="UP000467841"/>
    </source>
</evidence>
<dbReference type="AlphaFoldDB" id="A0A6D2HK99"/>
<dbReference type="GO" id="GO:0008270">
    <property type="term" value="F:zinc ion binding"/>
    <property type="evidence" value="ECO:0007669"/>
    <property type="project" value="UniProtKB-KW"/>
</dbReference>
<evidence type="ECO:0000256" key="5">
    <source>
        <dbReference type="SAM" id="MobiDB-lite"/>
    </source>
</evidence>
<evidence type="ECO:0000256" key="4">
    <source>
        <dbReference type="PROSITE-ProRule" id="PRU00325"/>
    </source>
</evidence>
<protein>
    <recommendedName>
        <fullName evidence="6">SWIM-type domain-containing protein</fullName>
    </recommendedName>
</protein>
<evidence type="ECO:0000256" key="2">
    <source>
        <dbReference type="ARBA" id="ARBA00022771"/>
    </source>
</evidence>
<dbReference type="PROSITE" id="PS50966">
    <property type="entry name" value="ZF_SWIM"/>
    <property type="match status" value="1"/>
</dbReference>
<comment type="caution">
    <text evidence="7">The sequence shown here is derived from an EMBL/GenBank/DDBJ whole genome shotgun (WGS) entry which is preliminary data.</text>
</comment>
<reference evidence="7" key="1">
    <citation type="submission" date="2020-01" db="EMBL/GenBank/DDBJ databases">
        <authorList>
            <person name="Mishra B."/>
        </authorList>
    </citation>
    <scope>NUCLEOTIDE SEQUENCE [LARGE SCALE GENOMIC DNA]</scope>
</reference>
<proteinExistence type="predicted"/>
<name>A0A6D2HK99_9BRAS</name>
<gene>
    <name evidence="7" type="ORF">MERR_LOCUS2275</name>
</gene>
<evidence type="ECO:0000256" key="1">
    <source>
        <dbReference type="ARBA" id="ARBA00022723"/>
    </source>
</evidence>
<keyword evidence="2 4" id="KW-0863">Zinc-finger</keyword>
<dbReference type="InterPro" id="IPR006564">
    <property type="entry name" value="Znf_PMZ"/>
</dbReference>
<keyword evidence="3" id="KW-0862">Zinc</keyword>